<feature type="transmembrane region" description="Helical" evidence="2">
    <location>
        <begin position="81"/>
        <end position="105"/>
    </location>
</feature>
<dbReference type="PANTHER" id="PTHR40465:SF1">
    <property type="entry name" value="DUF6534 DOMAIN-CONTAINING PROTEIN"/>
    <property type="match status" value="1"/>
</dbReference>
<dbReference type="PANTHER" id="PTHR40465">
    <property type="entry name" value="CHROMOSOME 1, WHOLE GENOME SHOTGUN SEQUENCE"/>
    <property type="match status" value="1"/>
</dbReference>
<comment type="caution">
    <text evidence="4">The sequence shown here is derived from an EMBL/GenBank/DDBJ whole genome shotgun (WGS) entry which is preliminary data.</text>
</comment>
<protein>
    <recommendedName>
        <fullName evidence="3">DUF6534 domain-containing protein</fullName>
    </recommendedName>
</protein>
<sequence>MSVTLDSTVGAIEIGTVLSGVLFGLITSQTYVYYKTYSTDSRLLKYLVGVIWVVELAHTACVFEGLYIYTIRNYGNLAALIKFPISIDTTIIMHGATVVAVQLFFTHRATSFLSSKLRILINTLAAIVLTASFAAFIVAGVSAIRMTDLLTYATQWKSLIMFNLISCAITDVGMTSILVYQLWSRRVDATWRNTIELMDKLIMWTVETFLVTTCTTIAMLICYLTMQDNLVWIGILIVQPKIFSKALLASLNSREGLRARAGEVHELTNSVCFRTPGGGGGTGSGVTVSREIYDDKLYSPTSAVDSTFDADARLMRSATTRTTPGSAYSPTVSRQAQAHTISLDSPSERMFNDDRKARRTDTLSMV</sequence>
<feature type="transmembrane region" description="Helical" evidence="2">
    <location>
        <begin position="117"/>
        <end position="139"/>
    </location>
</feature>
<dbReference type="AlphaFoldDB" id="A0AAD7FM25"/>
<keyword evidence="2" id="KW-0812">Transmembrane</keyword>
<keyword evidence="2" id="KW-0472">Membrane</keyword>
<name>A0AAD7FM25_9AGAR</name>
<gene>
    <name evidence="4" type="ORF">FB45DRAFT_1082531</name>
</gene>
<feature type="transmembrane region" description="Helical" evidence="2">
    <location>
        <begin position="12"/>
        <end position="34"/>
    </location>
</feature>
<feature type="transmembrane region" description="Helical" evidence="2">
    <location>
        <begin position="46"/>
        <end position="69"/>
    </location>
</feature>
<evidence type="ECO:0000256" key="1">
    <source>
        <dbReference type="SAM" id="MobiDB-lite"/>
    </source>
</evidence>
<evidence type="ECO:0000313" key="4">
    <source>
        <dbReference type="EMBL" id="KAJ7627290.1"/>
    </source>
</evidence>
<keyword evidence="5" id="KW-1185">Reference proteome</keyword>
<dbReference type="Proteomes" id="UP001221142">
    <property type="component" value="Unassembled WGS sequence"/>
</dbReference>
<feature type="domain" description="DUF6534" evidence="3">
    <location>
        <begin position="168"/>
        <end position="255"/>
    </location>
</feature>
<feature type="compositionally biased region" description="Basic and acidic residues" evidence="1">
    <location>
        <begin position="346"/>
        <end position="366"/>
    </location>
</feature>
<evidence type="ECO:0000256" key="2">
    <source>
        <dbReference type="SAM" id="Phobius"/>
    </source>
</evidence>
<feature type="transmembrane region" description="Helical" evidence="2">
    <location>
        <begin position="201"/>
        <end position="226"/>
    </location>
</feature>
<reference evidence="4" key="1">
    <citation type="submission" date="2023-03" db="EMBL/GenBank/DDBJ databases">
        <title>Massive genome expansion in bonnet fungi (Mycena s.s.) driven by repeated elements and novel gene families across ecological guilds.</title>
        <authorList>
            <consortium name="Lawrence Berkeley National Laboratory"/>
            <person name="Harder C.B."/>
            <person name="Miyauchi S."/>
            <person name="Viragh M."/>
            <person name="Kuo A."/>
            <person name="Thoen E."/>
            <person name="Andreopoulos B."/>
            <person name="Lu D."/>
            <person name="Skrede I."/>
            <person name="Drula E."/>
            <person name="Henrissat B."/>
            <person name="Morin E."/>
            <person name="Kohler A."/>
            <person name="Barry K."/>
            <person name="LaButti K."/>
            <person name="Morin E."/>
            <person name="Salamov A."/>
            <person name="Lipzen A."/>
            <person name="Mereny Z."/>
            <person name="Hegedus B."/>
            <person name="Baldrian P."/>
            <person name="Stursova M."/>
            <person name="Weitz H."/>
            <person name="Taylor A."/>
            <person name="Grigoriev I.V."/>
            <person name="Nagy L.G."/>
            <person name="Martin F."/>
            <person name="Kauserud H."/>
        </authorList>
    </citation>
    <scope>NUCLEOTIDE SEQUENCE</scope>
    <source>
        <strain evidence="4">9284</strain>
    </source>
</reference>
<dbReference type="InterPro" id="IPR045339">
    <property type="entry name" value="DUF6534"/>
</dbReference>
<dbReference type="EMBL" id="JARKIF010000011">
    <property type="protein sequence ID" value="KAJ7627290.1"/>
    <property type="molecule type" value="Genomic_DNA"/>
</dbReference>
<feature type="region of interest" description="Disordered" evidence="1">
    <location>
        <begin position="319"/>
        <end position="366"/>
    </location>
</feature>
<proteinExistence type="predicted"/>
<feature type="transmembrane region" description="Helical" evidence="2">
    <location>
        <begin position="159"/>
        <end position="180"/>
    </location>
</feature>
<dbReference type="Pfam" id="PF20152">
    <property type="entry name" value="DUF6534"/>
    <property type="match status" value="1"/>
</dbReference>
<keyword evidence="2" id="KW-1133">Transmembrane helix</keyword>
<evidence type="ECO:0000313" key="5">
    <source>
        <dbReference type="Proteomes" id="UP001221142"/>
    </source>
</evidence>
<accession>A0AAD7FM25</accession>
<feature type="compositionally biased region" description="Polar residues" evidence="1">
    <location>
        <begin position="319"/>
        <end position="345"/>
    </location>
</feature>
<evidence type="ECO:0000259" key="3">
    <source>
        <dbReference type="Pfam" id="PF20152"/>
    </source>
</evidence>
<organism evidence="4 5">
    <name type="scientific">Roridomyces roridus</name>
    <dbReference type="NCBI Taxonomy" id="1738132"/>
    <lineage>
        <taxon>Eukaryota</taxon>
        <taxon>Fungi</taxon>
        <taxon>Dikarya</taxon>
        <taxon>Basidiomycota</taxon>
        <taxon>Agaricomycotina</taxon>
        <taxon>Agaricomycetes</taxon>
        <taxon>Agaricomycetidae</taxon>
        <taxon>Agaricales</taxon>
        <taxon>Marasmiineae</taxon>
        <taxon>Mycenaceae</taxon>
        <taxon>Roridomyces</taxon>
    </lineage>
</organism>